<name>A0AAE1R936_9SOLA</name>
<dbReference type="Proteomes" id="UP001291623">
    <property type="component" value="Unassembled WGS sequence"/>
</dbReference>
<keyword evidence="3" id="KW-1185">Reference proteome</keyword>
<dbReference type="EMBL" id="JAVYJV010000018">
    <property type="protein sequence ID" value="KAK4346422.1"/>
    <property type="molecule type" value="Genomic_DNA"/>
</dbReference>
<evidence type="ECO:0000256" key="1">
    <source>
        <dbReference type="SAM" id="MobiDB-lite"/>
    </source>
</evidence>
<dbReference type="GO" id="GO:0010468">
    <property type="term" value="P:regulation of gene expression"/>
    <property type="evidence" value="ECO:0007669"/>
    <property type="project" value="InterPro"/>
</dbReference>
<organism evidence="2 3">
    <name type="scientific">Anisodus tanguticus</name>
    <dbReference type="NCBI Taxonomy" id="243964"/>
    <lineage>
        <taxon>Eukaryota</taxon>
        <taxon>Viridiplantae</taxon>
        <taxon>Streptophyta</taxon>
        <taxon>Embryophyta</taxon>
        <taxon>Tracheophyta</taxon>
        <taxon>Spermatophyta</taxon>
        <taxon>Magnoliopsida</taxon>
        <taxon>eudicotyledons</taxon>
        <taxon>Gunneridae</taxon>
        <taxon>Pentapetalae</taxon>
        <taxon>asterids</taxon>
        <taxon>lamiids</taxon>
        <taxon>Solanales</taxon>
        <taxon>Solanaceae</taxon>
        <taxon>Solanoideae</taxon>
        <taxon>Hyoscyameae</taxon>
        <taxon>Anisodus</taxon>
    </lineage>
</organism>
<reference evidence="2" key="1">
    <citation type="submission" date="2023-12" db="EMBL/GenBank/DDBJ databases">
        <title>Genome assembly of Anisodus tanguticus.</title>
        <authorList>
            <person name="Wang Y.-J."/>
        </authorList>
    </citation>
    <scope>NUCLEOTIDE SEQUENCE</scope>
    <source>
        <strain evidence="2">KB-2021</strain>
        <tissue evidence="2">Leaf</tissue>
    </source>
</reference>
<comment type="caution">
    <text evidence="2">The sequence shown here is derived from an EMBL/GenBank/DDBJ whole genome shotgun (WGS) entry which is preliminary data.</text>
</comment>
<proteinExistence type="predicted"/>
<gene>
    <name evidence="2" type="ORF">RND71_032761</name>
</gene>
<evidence type="ECO:0000313" key="3">
    <source>
        <dbReference type="Proteomes" id="UP001291623"/>
    </source>
</evidence>
<feature type="compositionally biased region" description="Low complexity" evidence="1">
    <location>
        <begin position="141"/>
        <end position="153"/>
    </location>
</feature>
<dbReference type="PANTHER" id="PTHR14379:SF90">
    <property type="entry name" value="EMB|CAB71880.1-RELATED"/>
    <property type="match status" value="1"/>
</dbReference>
<feature type="region of interest" description="Disordered" evidence="1">
    <location>
        <begin position="134"/>
        <end position="181"/>
    </location>
</feature>
<accession>A0AAE1R936</accession>
<sequence>MPMATPMASPPTFNKPSIVLESVSITSRPGLRMLVIRKFWWICCFGRWTIPHLPIICSFQERDFSNAIHQLRMRYNILLAQPIQASPALASAATNVWQWTSLAAGGSPRELAFGANTLRQESIPITTPITQPISANQPAYSNANVNTNTNASSPQRLSNPAAYSNANVNTNTNASGPQRLSNPAYSNANANANASGPQRLSNHGRNVDTKTKTIYIAKNSNQLNITGGSSMPARIEEILAAIPHTNEMLHQSCSHHIIFS</sequence>
<dbReference type="GO" id="GO:0005777">
    <property type="term" value="C:peroxisome"/>
    <property type="evidence" value="ECO:0007669"/>
    <property type="project" value="InterPro"/>
</dbReference>
<dbReference type="InterPro" id="IPR024768">
    <property type="entry name" value="Marf1"/>
</dbReference>
<feature type="compositionally biased region" description="Low complexity" evidence="1">
    <location>
        <begin position="161"/>
        <end position="181"/>
    </location>
</feature>
<evidence type="ECO:0000313" key="2">
    <source>
        <dbReference type="EMBL" id="KAK4346422.1"/>
    </source>
</evidence>
<protein>
    <submittedName>
        <fullName evidence="2">Uncharacterized protein</fullName>
    </submittedName>
</protein>
<dbReference type="PANTHER" id="PTHR14379">
    <property type="entry name" value="LIMKAIN B LKAP"/>
    <property type="match status" value="1"/>
</dbReference>
<dbReference type="AlphaFoldDB" id="A0AAE1R936"/>